<evidence type="ECO:0000256" key="7">
    <source>
        <dbReference type="SAM" id="SignalP"/>
    </source>
</evidence>
<dbReference type="Proteomes" id="UP001250698">
    <property type="component" value="Unassembled WGS sequence"/>
</dbReference>
<evidence type="ECO:0000256" key="6">
    <source>
        <dbReference type="RuleBase" id="RU003915"/>
    </source>
</evidence>
<reference evidence="9 10" key="1">
    <citation type="submission" date="2023-10" db="EMBL/GenBank/DDBJ databases">
        <title>Hymenobacter endophyticus sp. nov., an isolate from the leaf tissues of wheat.</title>
        <authorList>
            <person name="Dai Y."/>
        </authorList>
    </citation>
    <scope>NUCLEOTIDE SEQUENCE [LARGE SCALE GENOMIC DNA]</scope>
    <source>
        <strain evidence="9 10">ZK17L-C2</strain>
    </source>
</reference>
<feature type="domain" description="PPIase FKBP-type" evidence="8">
    <location>
        <begin position="76"/>
        <end position="165"/>
    </location>
</feature>
<dbReference type="PANTHER" id="PTHR43811">
    <property type="entry name" value="FKBP-TYPE PEPTIDYL-PROLYL CIS-TRANS ISOMERASE FKPA"/>
    <property type="match status" value="1"/>
</dbReference>
<gene>
    <name evidence="9" type="ORF">ROI90_19420</name>
</gene>
<proteinExistence type="inferred from homology"/>
<evidence type="ECO:0000256" key="1">
    <source>
        <dbReference type="ARBA" id="ARBA00000971"/>
    </source>
</evidence>
<name>A0ABU3TMH4_9BACT</name>
<dbReference type="InterPro" id="IPR001179">
    <property type="entry name" value="PPIase_FKBP_dom"/>
</dbReference>
<evidence type="ECO:0000313" key="9">
    <source>
        <dbReference type="EMBL" id="MDU0372587.1"/>
    </source>
</evidence>
<organism evidence="9 10">
    <name type="scientific">Hymenobacter endophyticus</name>
    <dbReference type="NCBI Taxonomy" id="3076335"/>
    <lineage>
        <taxon>Bacteria</taxon>
        <taxon>Pseudomonadati</taxon>
        <taxon>Bacteroidota</taxon>
        <taxon>Cytophagia</taxon>
        <taxon>Cytophagales</taxon>
        <taxon>Hymenobacteraceae</taxon>
        <taxon>Hymenobacter</taxon>
    </lineage>
</organism>
<comment type="caution">
    <text evidence="9">The sequence shown here is derived from an EMBL/GenBank/DDBJ whole genome shotgun (WGS) entry which is preliminary data.</text>
</comment>
<feature type="signal peptide" evidence="7">
    <location>
        <begin position="1"/>
        <end position="20"/>
    </location>
</feature>
<dbReference type="GO" id="GO:0003755">
    <property type="term" value="F:peptidyl-prolyl cis-trans isomerase activity"/>
    <property type="evidence" value="ECO:0007669"/>
    <property type="project" value="UniProtKB-EC"/>
</dbReference>
<dbReference type="RefSeq" id="WP_315999946.1">
    <property type="nucleotide sequence ID" value="NZ_JAWDJT010000016.1"/>
</dbReference>
<comment type="catalytic activity">
    <reaction evidence="1 5 6">
        <text>[protein]-peptidylproline (omega=180) = [protein]-peptidylproline (omega=0)</text>
        <dbReference type="Rhea" id="RHEA:16237"/>
        <dbReference type="Rhea" id="RHEA-COMP:10747"/>
        <dbReference type="Rhea" id="RHEA-COMP:10748"/>
        <dbReference type="ChEBI" id="CHEBI:83833"/>
        <dbReference type="ChEBI" id="CHEBI:83834"/>
        <dbReference type="EC" id="5.2.1.8"/>
    </reaction>
</comment>
<dbReference type="EMBL" id="JAWDJT010000016">
    <property type="protein sequence ID" value="MDU0372587.1"/>
    <property type="molecule type" value="Genomic_DNA"/>
</dbReference>
<dbReference type="EC" id="5.2.1.8" evidence="6"/>
<feature type="chain" id="PRO_5046236236" description="Peptidyl-prolyl cis-trans isomerase" evidence="7">
    <location>
        <begin position="21"/>
        <end position="165"/>
    </location>
</feature>
<evidence type="ECO:0000259" key="8">
    <source>
        <dbReference type="PROSITE" id="PS50059"/>
    </source>
</evidence>
<dbReference type="PROSITE" id="PS50059">
    <property type="entry name" value="FKBP_PPIASE"/>
    <property type="match status" value="1"/>
</dbReference>
<sequence length="165" mass="17548">MKFRFSLPSVLLLGVVASLAACKDDDKPATPDYTAQDDAVIQQYIKDKSLTGFRKDTLDVYIGVTQPGTGPNAKRGKVVKVLYTGTLLDGTVFDSNLTTLGFPFTIGLSGDRGVINGWNGAFTRLNKGAKATLLIPSAQAYGSSSSGKIPANSVLRFDVEVVDIK</sequence>
<protein>
    <recommendedName>
        <fullName evidence="6">Peptidyl-prolyl cis-trans isomerase</fullName>
        <ecNumber evidence="6">5.2.1.8</ecNumber>
    </recommendedName>
</protein>
<dbReference type="PANTHER" id="PTHR43811:SF19">
    <property type="entry name" value="39 KDA FK506-BINDING NUCLEAR PROTEIN"/>
    <property type="match status" value="1"/>
</dbReference>
<evidence type="ECO:0000256" key="5">
    <source>
        <dbReference type="PROSITE-ProRule" id="PRU00277"/>
    </source>
</evidence>
<dbReference type="SUPFAM" id="SSF54534">
    <property type="entry name" value="FKBP-like"/>
    <property type="match status" value="1"/>
</dbReference>
<evidence type="ECO:0000256" key="3">
    <source>
        <dbReference type="ARBA" id="ARBA00023110"/>
    </source>
</evidence>
<keyword evidence="3 5" id="KW-0697">Rotamase</keyword>
<keyword evidence="7" id="KW-0732">Signal</keyword>
<dbReference type="InterPro" id="IPR046357">
    <property type="entry name" value="PPIase_dom_sf"/>
</dbReference>
<evidence type="ECO:0000256" key="4">
    <source>
        <dbReference type="ARBA" id="ARBA00023235"/>
    </source>
</evidence>
<evidence type="ECO:0000313" key="10">
    <source>
        <dbReference type="Proteomes" id="UP001250698"/>
    </source>
</evidence>
<comment type="similarity">
    <text evidence="2 6">Belongs to the FKBP-type PPIase family.</text>
</comment>
<dbReference type="Gene3D" id="3.10.50.40">
    <property type="match status" value="1"/>
</dbReference>
<keyword evidence="4 5" id="KW-0413">Isomerase</keyword>
<accession>A0ABU3TMH4</accession>
<dbReference type="PROSITE" id="PS51257">
    <property type="entry name" value="PROKAR_LIPOPROTEIN"/>
    <property type="match status" value="1"/>
</dbReference>
<keyword evidence="10" id="KW-1185">Reference proteome</keyword>
<evidence type="ECO:0000256" key="2">
    <source>
        <dbReference type="ARBA" id="ARBA00006577"/>
    </source>
</evidence>
<dbReference type="Pfam" id="PF00254">
    <property type="entry name" value="FKBP_C"/>
    <property type="match status" value="1"/>
</dbReference>